<dbReference type="Proteomes" id="UP000050795">
    <property type="component" value="Unassembled WGS sequence"/>
</dbReference>
<comment type="similarity">
    <text evidence="2 6">Belongs to the Mediator complex subunit 11 family.</text>
</comment>
<evidence type="ECO:0000256" key="2">
    <source>
        <dbReference type="ARBA" id="ARBA00008186"/>
    </source>
</evidence>
<dbReference type="InterPro" id="IPR019404">
    <property type="entry name" value="Mediator_Med11"/>
</dbReference>
<comment type="subcellular location">
    <subcellularLocation>
        <location evidence="1 6">Nucleus</location>
    </subcellularLocation>
</comment>
<keyword evidence="7" id="KW-1185">Reference proteome</keyword>
<evidence type="ECO:0000313" key="8">
    <source>
        <dbReference type="WBParaSite" id="TREG1_430.1"/>
    </source>
</evidence>
<comment type="function">
    <text evidence="6">Component of the Mediator complex, a coactivator involved in the regulated transcription of nearly all RNA polymerase II-dependent genes. Mediator functions as a bridge to convey information from gene-specific regulatory proteins to the basal RNA polymerase II transcription machinery. Mediator is recruited to promoters by direct interactions with regulatory proteins and serves as a scaffold for the assembly of a functional pre-initiation complex with RNA polymerase II and the general transcription factors.</text>
</comment>
<dbReference type="GO" id="GO:0003712">
    <property type="term" value="F:transcription coregulator activity"/>
    <property type="evidence" value="ECO:0007669"/>
    <property type="project" value="InterPro"/>
</dbReference>
<reference evidence="7" key="1">
    <citation type="submission" date="2022-06" db="EMBL/GenBank/DDBJ databases">
        <authorList>
            <person name="Berger JAMES D."/>
            <person name="Berger JAMES D."/>
        </authorList>
    </citation>
    <scope>NUCLEOTIDE SEQUENCE [LARGE SCALE GENOMIC DNA]</scope>
</reference>
<evidence type="ECO:0000256" key="5">
    <source>
        <dbReference type="ARBA" id="ARBA00032011"/>
    </source>
</evidence>
<dbReference type="GO" id="GO:0006357">
    <property type="term" value="P:regulation of transcription by RNA polymerase II"/>
    <property type="evidence" value="ECO:0007669"/>
    <property type="project" value="InterPro"/>
</dbReference>
<evidence type="ECO:0000256" key="3">
    <source>
        <dbReference type="ARBA" id="ARBA00019621"/>
    </source>
</evidence>
<sequence>MLNTPKESQAQASLESRLSKLDEVERKISLIMQHSGNALEELSKDKPVVKQVESYTHNFRTIVKEVETEMNANISYLSQISAGLPYEGSTYEDTTNFRRSIDRLVSAKRHLDSCL</sequence>
<accession>A0AA85JUB8</accession>
<keyword evidence="6" id="KW-0804">Transcription</keyword>
<name>A0AA85JUB8_TRIRE</name>
<keyword evidence="4 6" id="KW-0539">Nucleus</keyword>
<dbReference type="AlphaFoldDB" id="A0AA85JUB8"/>
<proteinExistence type="inferred from homology"/>
<evidence type="ECO:0000256" key="1">
    <source>
        <dbReference type="ARBA" id="ARBA00004123"/>
    </source>
</evidence>
<evidence type="ECO:0000313" key="7">
    <source>
        <dbReference type="Proteomes" id="UP000050795"/>
    </source>
</evidence>
<dbReference type="Pfam" id="PF10280">
    <property type="entry name" value="Med11"/>
    <property type="match status" value="1"/>
</dbReference>
<dbReference type="WBParaSite" id="TREG1_430.1">
    <property type="protein sequence ID" value="TREG1_430.1"/>
    <property type="gene ID" value="TREG1_430"/>
</dbReference>
<dbReference type="Gene3D" id="1.10.287.3490">
    <property type="match status" value="1"/>
</dbReference>
<evidence type="ECO:0000256" key="6">
    <source>
        <dbReference type="RuleBase" id="RU364147"/>
    </source>
</evidence>
<organism evidence="7 8">
    <name type="scientific">Trichobilharzia regenti</name>
    <name type="common">Nasal bird schistosome</name>
    <dbReference type="NCBI Taxonomy" id="157069"/>
    <lineage>
        <taxon>Eukaryota</taxon>
        <taxon>Metazoa</taxon>
        <taxon>Spiralia</taxon>
        <taxon>Lophotrochozoa</taxon>
        <taxon>Platyhelminthes</taxon>
        <taxon>Trematoda</taxon>
        <taxon>Digenea</taxon>
        <taxon>Strigeidida</taxon>
        <taxon>Schistosomatoidea</taxon>
        <taxon>Schistosomatidae</taxon>
        <taxon>Trichobilharzia</taxon>
    </lineage>
</organism>
<reference evidence="8" key="2">
    <citation type="submission" date="2023-11" db="UniProtKB">
        <authorList>
            <consortium name="WormBaseParasite"/>
        </authorList>
    </citation>
    <scope>IDENTIFICATION</scope>
</reference>
<keyword evidence="6" id="KW-0805">Transcription regulation</keyword>
<comment type="subunit">
    <text evidence="6">Component of the Mediator complex.</text>
</comment>
<protein>
    <recommendedName>
        <fullName evidence="3 6">Mediator of RNA polymerase II transcription subunit 11</fullName>
    </recommendedName>
    <alternativeName>
        <fullName evidence="5 6">Mediator complex subunit 11</fullName>
    </alternativeName>
</protein>
<gene>
    <name evidence="6" type="primary">MED11</name>
</gene>
<keyword evidence="6" id="KW-0010">Activator</keyword>
<evidence type="ECO:0000256" key="4">
    <source>
        <dbReference type="ARBA" id="ARBA00023242"/>
    </source>
</evidence>
<dbReference type="GO" id="GO:0016592">
    <property type="term" value="C:mediator complex"/>
    <property type="evidence" value="ECO:0007669"/>
    <property type="project" value="InterPro"/>
</dbReference>
<dbReference type="PANTHER" id="PTHR22890">
    <property type="entry name" value="MEDIATOR OF RNA POLYMERASE II TRANSCRIPTION SUBUNIT 11"/>
    <property type="match status" value="1"/>
</dbReference>